<dbReference type="Pfam" id="PF00149">
    <property type="entry name" value="Metallophos"/>
    <property type="match status" value="1"/>
</dbReference>
<organism evidence="2 3">
    <name type="scientific">Gulosibacter macacae</name>
    <dbReference type="NCBI Taxonomy" id="2488791"/>
    <lineage>
        <taxon>Bacteria</taxon>
        <taxon>Bacillati</taxon>
        <taxon>Actinomycetota</taxon>
        <taxon>Actinomycetes</taxon>
        <taxon>Micrococcales</taxon>
        <taxon>Microbacteriaceae</taxon>
        <taxon>Gulosibacter</taxon>
    </lineage>
</organism>
<dbReference type="EMBL" id="RQVS01000009">
    <property type="protein sequence ID" value="RRJ86421.1"/>
    <property type="molecule type" value="Genomic_DNA"/>
</dbReference>
<name>A0A3P3VUD9_9MICO</name>
<evidence type="ECO:0000259" key="1">
    <source>
        <dbReference type="Pfam" id="PF00149"/>
    </source>
</evidence>
<feature type="domain" description="Calcineurin-like phosphoesterase" evidence="1">
    <location>
        <begin position="17"/>
        <end position="213"/>
    </location>
</feature>
<dbReference type="SUPFAM" id="SSF56300">
    <property type="entry name" value="Metallo-dependent phosphatases"/>
    <property type="match status" value="1"/>
</dbReference>
<accession>A0A3P3VUD9</accession>
<dbReference type="RefSeq" id="WP_124972585.1">
    <property type="nucleotide sequence ID" value="NZ_RQVS01000009.1"/>
</dbReference>
<sequence length="247" mass="27005">MTPAAAVDPLATPKLLAIAGDWHANTEYAVRSIAEARRRGAETIVHVGDFGYLFASEFLEALDAALGPVPLLFVEGNHEDSDLLESIALDERGLRHLSARVWHLPRGFRWAWAGRTWLACGGATSVDKQAREAGVSWWPQEAVTDADVARIAAEGAVDVLVSHDSPAGADTPCDWEGRFPAEELALAAGHRERMRRLVDAVQPKRIFHGHYHTRYDTQFAGAHITGLDRDGAPLEQNLLVIDPARVI</sequence>
<evidence type="ECO:0000313" key="2">
    <source>
        <dbReference type="EMBL" id="RRJ86421.1"/>
    </source>
</evidence>
<reference evidence="2 3" key="1">
    <citation type="submission" date="2018-11" db="EMBL/GenBank/DDBJ databases">
        <title>YIM 102482-1 draft genome.</title>
        <authorList>
            <person name="Li G."/>
            <person name="Jiang Y."/>
        </authorList>
    </citation>
    <scope>NUCLEOTIDE SEQUENCE [LARGE SCALE GENOMIC DNA]</scope>
    <source>
        <strain evidence="2 3">YIM 102482-1</strain>
    </source>
</reference>
<keyword evidence="3" id="KW-1185">Reference proteome</keyword>
<proteinExistence type="predicted"/>
<dbReference type="GO" id="GO:0016787">
    <property type="term" value="F:hydrolase activity"/>
    <property type="evidence" value="ECO:0007669"/>
    <property type="project" value="InterPro"/>
</dbReference>
<dbReference type="OrthoDB" id="5380150at2"/>
<dbReference type="Gene3D" id="3.60.21.10">
    <property type="match status" value="1"/>
</dbReference>
<dbReference type="AlphaFoldDB" id="A0A3P3VUD9"/>
<dbReference type="InterPro" id="IPR029052">
    <property type="entry name" value="Metallo-depent_PP-like"/>
</dbReference>
<comment type="caution">
    <text evidence="2">The sequence shown here is derived from an EMBL/GenBank/DDBJ whole genome shotgun (WGS) entry which is preliminary data.</text>
</comment>
<dbReference type="CDD" id="cd00838">
    <property type="entry name" value="MPP_superfamily"/>
    <property type="match status" value="1"/>
</dbReference>
<dbReference type="Proteomes" id="UP000274391">
    <property type="component" value="Unassembled WGS sequence"/>
</dbReference>
<dbReference type="InterPro" id="IPR004843">
    <property type="entry name" value="Calcineurin-like_PHP"/>
</dbReference>
<protein>
    <submittedName>
        <fullName evidence="2">Metallophosphatase family protein</fullName>
    </submittedName>
</protein>
<gene>
    <name evidence="2" type="ORF">EG850_08735</name>
</gene>
<evidence type="ECO:0000313" key="3">
    <source>
        <dbReference type="Proteomes" id="UP000274391"/>
    </source>
</evidence>